<dbReference type="AlphaFoldDB" id="A0A9W6UGV9"/>
<dbReference type="RefSeq" id="WP_285756779.1">
    <property type="nucleotide sequence ID" value="NZ_BSQG01000001.1"/>
</dbReference>
<dbReference type="PRINTS" id="PR00337">
    <property type="entry name" value="LEUILEVALBP"/>
</dbReference>
<dbReference type="InterPro" id="IPR000709">
    <property type="entry name" value="Leu_Ile_Val-bd"/>
</dbReference>
<dbReference type="InterPro" id="IPR028082">
    <property type="entry name" value="Peripla_BP_I"/>
</dbReference>
<sequence>MPAKKALGLTSMTAALVMGLAACSGGGSGDGGSDVEPLQFGYILPETGPLAYLGPPQIAGAKFAIQEINEAGGVLGAELPDILSGDEAGDGAIAADAADRLLNQNVHAILGAASSGMTMSFIDRVTQAEVVQCSGANTAPTLSDYDDGGYFWRTAPSDLLTGPVLANEIVADGASSVAVIYRADDYGQGLAEATATALEEAGAEVVAQESYEPQATNFSSIVQSVSGEEPDAIALISFDEGVQLITNFVENGFGADQMYSADGMANSELGSMVDTGDPGIIDGFKGATPGVDNQAFNEKLAEMDSSLKDYVYGPQIYDCAMVVALAAEAAESTDPAVFVEQMAAVTTGETSCSTFAECRDILADGGTIDFQGQSGPLDFDENGDITVASYQIYGFEDGGEFKALSYTEAGA</sequence>
<dbReference type="GO" id="GO:0006865">
    <property type="term" value="P:amino acid transport"/>
    <property type="evidence" value="ECO:0007669"/>
    <property type="project" value="UniProtKB-KW"/>
</dbReference>
<evidence type="ECO:0000256" key="1">
    <source>
        <dbReference type="ARBA" id="ARBA00010062"/>
    </source>
</evidence>
<feature type="signal peptide" evidence="5">
    <location>
        <begin position="1"/>
        <end position="24"/>
    </location>
</feature>
<keyword evidence="3 5" id="KW-0732">Signal</keyword>
<gene>
    <name evidence="7" type="ORF">Nans01_02550</name>
</gene>
<dbReference type="InterPro" id="IPR028081">
    <property type="entry name" value="Leu-bd"/>
</dbReference>
<evidence type="ECO:0000256" key="5">
    <source>
        <dbReference type="SAM" id="SignalP"/>
    </source>
</evidence>
<dbReference type="Proteomes" id="UP001165092">
    <property type="component" value="Unassembled WGS sequence"/>
</dbReference>
<dbReference type="PANTHER" id="PTHR30483:SF6">
    <property type="entry name" value="PERIPLASMIC BINDING PROTEIN OF ABC TRANSPORTER FOR NATURAL AMINO ACIDS"/>
    <property type="match status" value="1"/>
</dbReference>
<organism evidence="7 8">
    <name type="scientific">Nocardiopsis ansamitocini</name>
    <dbReference type="NCBI Taxonomy" id="1670832"/>
    <lineage>
        <taxon>Bacteria</taxon>
        <taxon>Bacillati</taxon>
        <taxon>Actinomycetota</taxon>
        <taxon>Actinomycetes</taxon>
        <taxon>Streptosporangiales</taxon>
        <taxon>Nocardiopsidaceae</taxon>
        <taxon>Nocardiopsis</taxon>
    </lineage>
</organism>
<dbReference type="EMBL" id="BSQG01000001">
    <property type="protein sequence ID" value="GLU45904.1"/>
    <property type="molecule type" value="Genomic_DNA"/>
</dbReference>
<evidence type="ECO:0000256" key="4">
    <source>
        <dbReference type="ARBA" id="ARBA00022970"/>
    </source>
</evidence>
<keyword evidence="4" id="KW-0029">Amino-acid transport</keyword>
<dbReference type="SUPFAM" id="SSF53822">
    <property type="entry name" value="Periplasmic binding protein-like I"/>
    <property type="match status" value="1"/>
</dbReference>
<proteinExistence type="inferred from homology"/>
<keyword evidence="2" id="KW-0813">Transport</keyword>
<protein>
    <submittedName>
        <fullName evidence="7">Branched-chain amino acid ABC transporter substrate-binding protein</fullName>
    </submittedName>
</protein>
<dbReference type="PROSITE" id="PS51257">
    <property type="entry name" value="PROKAR_LIPOPROTEIN"/>
    <property type="match status" value="1"/>
</dbReference>
<evidence type="ECO:0000256" key="3">
    <source>
        <dbReference type="ARBA" id="ARBA00022729"/>
    </source>
</evidence>
<keyword evidence="8" id="KW-1185">Reference proteome</keyword>
<comment type="caution">
    <text evidence="7">The sequence shown here is derived from an EMBL/GenBank/DDBJ whole genome shotgun (WGS) entry which is preliminary data.</text>
</comment>
<name>A0A9W6UGV9_9ACTN</name>
<dbReference type="CDD" id="cd06346">
    <property type="entry name" value="PBP1_ABC_ligand_binding-like"/>
    <property type="match status" value="1"/>
</dbReference>
<dbReference type="Gene3D" id="3.40.50.2300">
    <property type="match status" value="2"/>
</dbReference>
<dbReference type="Pfam" id="PF13458">
    <property type="entry name" value="Peripla_BP_6"/>
    <property type="match status" value="1"/>
</dbReference>
<reference evidence="7" key="1">
    <citation type="submission" date="2023-02" db="EMBL/GenBank/DDBJ databases">
        <title>Nocardiopsis ansamitocini NBRC 112285.</title>
        <authorList>
            <person name="Ichikawa N."/>
            <person name="Sato H."/>
            <person name="Tonouchi N."/>
        </authorList>
    </citation>
    <scope>NUCLEOTIDE SEQUENCE</scope>
    <source>
        <strain evidence="7">NBRC 112285</strain>
    </source>
</reference>
<accession>A0A9W6UGV9</accession>
<evidence type="ECO:0000259" key="6">
    <source>
        <dbReference type="Pfam" id="PF13458"/>
    </source>
</evidence>
<evidence type="ECO:0000313" key="8">
    <source>
        <dbReference type="Proteomes" id="UP001165092"/>
    </source>
</evidence>
<feature type="chain" id="PRO_5040773727" evidence="5">
    <location>
        <begin position="25"/>
        <end position="411"/>
    </location>
</feature>
<dbReference type="InterPro" id="IPR051010">
    <property type="entry name" value="BCAA_transport"/>
</dbReference>
<comment type="similarity">
    <text evidence="1">Belongs to the leucine-binding protein family.</text>
</comment>
<evidence type="ECO:0000256" key="2">
    <source>
        <dbReference type="ARBA" id="ARBA00022448"/>
    </source>
</evidence>
<dbReference type="PANTHER" id="PTHR30483">
    <property type="entry name" value="LEUCINE-SPECIFIC-BINDING PROTEIN"/>
    <property type="match status" value="1"/>
</dbReference>
<feature type="domain" description="Leucine-binding protein" evidence="6">
    <location>
        <begin position="38"/>
        <end position="346"/>
    </location>
</feature>
<evidence type="ECO:0000313" key="7">
    <source>
        <dbReference type="EMBL" id="GLU45904.1"/>
    </source>
</evidence>